<feature type="compositionally biased region" description="Acidic residues" evidence="1">
    <location>
        <begin position="201"/>
        <end position="217"/>
    </location>
</feature>
<feature type="compositionally biased region" description="Acidic residues" evidence="1">
    <location>
        <begin position="285"/>
        <end position="300"/>
    </location>
</feature>
<keyword evidence="4" id="KW-1185">Reference proteome</keyword>
<proteinExistence type="predicted"/>
<keyword evidence="2" id="KW-1133">Transmembrane helix</keyword>
<feature type="compositionally biased region" description="Basic and acidic residues" evidence="1">
    <location>
        <begin position="538"/>
        <end position="548"/>
    </location>
</feature>
<reference evidence="3 4" key="1">
    <citation type="submission" date="2024-04" db="EMBL/GenBank/DDBJ databases">
        <title>Aurantiacibacter sp. DGU6 16S ribosomal RNA gene Genome sequencing and assembly.</title>
        <authorList>
            <person name="Park S."/>
        </authorList>
    </citation>
    <scope>NUCLEOTIDE SEQUENCE [LARGE SCALE GENOMIC DNA]</scope>
    <source>
        <strain evidence="3 4">DGU6</strain>
    </source>
</reference>
<feature type="compositionally biased region" description="Acidic residues" evidence="1">
    <location>
        <begin position="514"/>
        <end position="526"/>
    </location>
</feature>
<sequence>MASSPELYDEPARPKGSGAKPPITASPAFRWVVAIWFAALLGVGSLVVPVVLLERASLASGLASILPQAAPPLGFTARALIAGGGTIGGALLGLLLARLLVRDRQPKPAKVTSHRPLSPAEDLAELDDIDEPAPPATIGGRRRALAIAEEERPSDFLNLVPLPGFDDPGEPIEFHSEDPEPEPVEESATDAPQSFQPIAPDETEQTLELDPDAELTDEQGAAGHAVEEFLPSDSHVEQQEFIALAEASEPVVEKDGQGAEPKPEPKPVMEPLAFSPPSMARPVVADDEEEVAEDEFETEGEAAAGPALDDTAVPESEEDVSDKPIFDAPESAQPTPFDQPAPVAAEAGEDQGEGLVQLVQRLGATLEKHREWSAEQAAAAAVPAPAGPASGAEPVSEEEAAADAAVPEDFDPAAADEAAEAMAAWFGSSPAAAAVPAKEEEAAEDEQTDEQRFAAFANRLASVREDEDEDDVAELAATFSLPLPANPAESETPHPSFDQPPAAEIGETSGSVVEADDEEDEDDSADSEQFASLNPYANRDEEFVRIDEPEPEADSAEPAVLFPGQESRRAPEAAARAFDPPVAQAENASARAERPKPSNDDNERALREALMNLQRMSK</sequence>
<evidence type="ECO:0000256" key="2">
    <source>
        <dbReference type="SAM" id="Phobius"/>
    </source>
</evidence>
<accession>A0ABU9IHX0</accession>
<name>A0ABU9IHX0_9SPHN</name>
<dbReference type="RefSeq" id="WP_341674530.1">
    <property type="nucleotide sequence ID" value="NZ_JBBYHV010000002.1"/>
</dbReference>
<feature type="region of interest" description="Disordered" evidence="1">
    <location>
        <begin position="107"/>
        <end position="140"/>
    </location>
</feature>
<evidence type="ECO:0000313" key="4">
    <source>
        <dbReference type="Proteomes" id="UP001497045"/>
    </source>
</evidence>
<protein>
    <submittedName>
        <fullName evidence="3">Uncharacterized protein</fullName>
    </submittedName>
</protein>
<dbReference type="Proteomes" id="UP001497045">
    <property type="component" value="Unassembled WGS sequence"/>
</dbReference>
<feature type="region of interest" description="Disordered" evidence="1">
    <location>
        <begin position="157"/>
        <end position="224"/>
    </location>
</feature>
<gene>
    <name evidence="3" type="ORF">AAEO60_15045</name>
</gene>
<feature type="region of interest" description="Disordered" evidence="1">
    <location>
        <begin position="370"/>
        <end position="618"/>
    </location>
</feature>
<keyword evidence="2" id="KW-0812">Transmembrane</keyword>
<dbReference type="EMBL" id="JBBYHV010000002">
    <property type="protein sequence ID" value="MEL1251991.1"/>
    <property type="molecule type" value="Genomic_DNA"/>
</dbReference>
<evidence type="ECO:0000313" key="3">
    <source>
        <dbReference type="EMBL" id="MEL1251991.1"/>
    </source>
</evidence>
<keyword evidence="2" id="KW-0472">Membrane</keyword>
<feature type="compositionally biased region" description="Basic and acidic residues" evidence="1">
    <location>
        <begin position="251"/>
        <end position="267"/>
    </location>
</feature>
<feature type="transmembrane region" description="Helical" evidence="2">
    <location>
        <begin position="28"/>
        <end position="53"/>
    </location>
</feature>
<feature type="region of interest" description="Disordered" evidence="1">
    <location>
        <begin position="1"/>
        <end position="20"/>
    </location>
</feature>
<feature type="compositionally biased region" description="Acidic residues" evidence="1">
    <location>
        <begin position="122"/>
        <end position="131"/>
    </location>
</feature>
<feature type="compositionally biased region" description="Basic and acidic residues" evidence="1">
    <location>
        <begin position="591"/>
        <end position="607"/>
    </location>
</feature>
<evidence type="ECO:0000256" key="1">
    <source>
        <dbReference type="SAM" id="MobiDB-lite"/>
    </source>
</evidence>
<organism evidence="3 4">
    <name type="scientific">Aurantiacibacter gilvus</name>
    <dbReference type="NCBI Taxonomy" id="3139141"/>
    <lineage>
        <taxon>Bacteria</taxon>
        <taxon>Pseudomonadati</taxon>
        <taxon>Pseudomonadota</taxon>
        <taxon>Alphaproteobacteria</taxon>
        <taxon>Sphingomonadales</taxon>
        <taxon>Erythrobacteraceae</taxon>
        <taxon>Aurantiacibacter</taxon>
    </lineage>
</organism>
<feature type="transmembrane region" description="Helical" evidence="2">
    <location>
        <begin position="73"/>
        <end position="97"/>
    </location>
</feature>
<feature type="compositionally biased region" description="Acidic residues" evidence="1">
    <location>
        <begin position="179"/>
        <end position="188"/>
    </location>
</feature>
<comment type="caution">
    <text evidence="3">The sequence shown here is derived from an EMBL/GenBank/DDBJ whole genome shotgun (WGS) entry which is preliminary data.</text>
</comment>
<feature type="compositionally biased region" description="Low complexity" evidence="1">
    <location>
        <begin position="374"/>
        <end position="394"/>
    </location>
</feature>
<feature type="compositionally biased region" description="Acidic residues" evidence="1">
    <location>
        <begin position="395"/>
        <end position="411"/>
    </location>
</feature>
<feature type="region of interest" description="Disordered" evidence="1">
    <location>
        <begin position="243"/>
        <end position="356"/>
    </location>
</feature>
<feature type="compositionally biased region" description="Low complexity" evidence="1">
    <location>
        <begin position="412"/>
        <end position="436"/>
    </location>
</feature>